<dbReference type="SMART" id="SM00382">
    <property type="entry name" value="AAA"/>
    <property type="match status" value="1"/>
</dbReference>
<dbReference type="PANTHER" id="PTHR42939">
    <property type="entry name" value="ABC TRANSPORTER ATP-BINDING PROTEIN ALBC-RELATED"/>
    <property type="match status" value="1"/>
</dbReference>
<evidence type="ECO:0000256" key="2">
    <source>
        <dbReference type="ARBA" id="ARBA00022741"/>
    </source>
</evidence>
<dbReference type="PROSITE" id="PS50893">
    <property type="entry name" value="ABC_TRANSPORTER_2"/>
    <property type="match status" value="1"/>
</dbReference>
<evidence type="ECO:0000256" key="1">
    <source>
        <dbReference type="ARBA" id="ARBA00022448"/>
    </source>
</evidence>
<keyword evidence="3 5" id="KW-0067">ATP-binding</keyword>
<dbReference type="Gene3D" id="3.40.50.300">
    <property type="entry name" value="P-loop containing nucleotide triphosphate hydrolases"/>
    <property type="match status" value="1"/>
</dbReference>
<dbReference type="InterPro" id="IPR051782">
    <property type="entry name" value="ABC_Transporter_VariousFunc"/>
</dbReference>
<dbReference type="Proteomes" id="UP001375743">
    <property type="component" value="Unassembled WGS sequence"/>
</dbReference>
<proteinExistence type="predicted"/>
<dbReference type="PANTHER" id="PTHR42939:SF1">
    <property type="entry name" value="ABC TRANSPORTER ATP-BINDING PROTEIN ALBC-RELATED"/>
    <property type="match status" value="1"/>
</dbReference>
<keyword evidence="1" id="KW-0813">Transport</keyword>
<protein>
    <submittedName>
        <fullName evidence="5">ABC transporter ATP-binding protein</fullName>
    </submittedName>
</protein>
<keyword evidence="6" id="KW-1185">Reference proteome</keyword>
<name>A0ABU8XRU7_9PROT</name>
<dbReference type="InterPro" id="IPR003439">
    <property type="entry name" value="ABC_transporter-like_ATP-bd"/>
</dbReference>
<evidence type="ECO:0000256" key="3">
    <source>
        <dbReference type="ARBA" id="ARBA00022840"/>
    </source>
</evidence>
<dbReference type="GO" id="GO:0005524">
    <property type="term" value="F:ATP binding"/>
    <property type="evidence" value="ECO:0007669"/>
    <property type="project" value="UniProtKB-KW"/>
</dbReference>
<comment type="caution">
    <text evidence="5">The sequence shown here is derived from an EMBL/GenBank/DDBJ whole genome shotgun (WGS) entry which is preliminary data.</text>
</comment>
<feature type="domain" description="ABC transporter" evidence="4">
    <location>
        <begin position="6"/>
        <end position="230"/>
    </location>
</feature>
<dbReference type="Pfam" id="PF00005">
    <property type="entry name" value="ABC_tran"/>
    <property type="match status" value="1"/>
</dbReference>
<reference evidence="5 6" key="1">
    <citation type="submission" date="2024-01" db="EMBL/GenBank/DDBJ databases">
        <title>Multi-omics insights into the function and evolution of sodium benzoate biodegradation pathways in Benzoatithermus flavus gen. nov., sp. nov. from hot spring.</title>
        <authorList>
            <person name="Hu C.-J."/>
            <person name="Li W.-J."/>
        </authorList>
    </citation>
    <scope>NUCLEOTIDE SEQUENCE [LARGE SCALE GENOMIC DNA]</scope>
    <source>
        <strain evidence="5 6">SYSU G07066</strain>
    </source>
</reference>
<dbReference type="PROSITE" id="PS00211">
    <property type="entry name" value="ABC_TRANSPORTER_1"/>
    <property type="match status" value="1"/>
</dbReference>
<organism evidence="5 6">
    <name type="scientific">Benzoatithermus flavus</name>
    <dbReference type="NCBI Taxonomy" id="3108223"/>
    <lineage>
        <taxon>Bacteria</taxon>
        <taxon>Pseudomonadati</taxon>
        <taxon>Pseudomonadota</taxon>
        <taxon>Alphaproteobacteria</taxon>
        <taxon>Geminicoccales</taxon>
        <taxon>Geminicoccaceae</taxon>
        <taxon>Benzoatithermus</taxon>
    </lineage>
</organism>
<sequence length="299" mass="32385">MTDPILRVDAVQKAYGSHKAIDGVSITVTAGERVALLGHNGAGKTTLMKMILGLTQPTAGRIEVLGHAPGSSVARRKVAWLPEHVVFNRSLTAAELMATFARLKGAPVRSNLDLLARVGLKDAVHKRVGTFSKGMRQRLGLAQALIGEPELLLLDEPTTGLDPVSRQSFYDIVEELAGRGVAVLLSSHVLTELEARTDRVIIMRAGKLVASDRLAELRGQVGLPVRIRLAVRPEAASSVAEQLGGERVNGHRVELLCRPEEKMALLSRITGFGRMVEDVEISPPTLEEIYRRLGGERPQ</sequence>
<evidence type="ECO:0000259" key="4">
    <source>
        <dbReference type="PROSITE" id="PS50893"/>
    </source>
</evidence>
<dbReference type="InterPro" id="IPR003593">
    <property type="entry name" value="AAA+_ATPase"/>
</dbReference>
<dbReference type="RefSeq" id="WP_418158988.1">
    <property type="nucleotide sequence ID" value="NZ_JBBLZC010000006.1"/>
</dbReference>
<dbReference type="InterPro" id="IPR017871">
    <property type="entry name" value="ABC_transporter-like_CS"/>
</dbReference>
<dbReference type="InterPro" id="IPR027417">
    <property type="entry name" value="P-loop_NTPase"/>
</dbReference>
<dbReference type="CDD" id="cd03230">
    <property type="entry name" value="ABC_DR_subfamily_A"/>
    <property type="match status" value="1"/>
</dbReference>
<keyword evidence="2" id="KW-0547">Nucleotide-binding</keyword>
<accession>A0ABU8XRU7</accession>
<dbReference type="SUPFAM" id="SSF52540">
    <property type="entry name" value="P-loop containing nucleoside triphosphate hydrolases"/>
    <property type="match status" value="1"/>
</dbReference>
<evidence type="ECO:0000313" key="6">
    <source>
        <dbReference type="Proteomes" id="UP001375743"/>
    </source>
</evidence>
<gene>
    <name evidence="5" type="ORF">U1T56_08275</name>
</gene>
<dbReference type="EMBL" id="JBBLZC010000006">
    <property type="protein sequence ID" value="MEK0083145.1"/>
    <property type="molecule type" value="Genomic_DNA"/>
</dbReference>
<evidence type="ECO:0000313" key="5">
    <source>
        <dbReference type="EMBL" id="MEK0083145.1"/>
    </source>
</evidence>